<dbReference type="Gene3D" id="2.20.200.10">
    <property type="entry name" value="Outer membrane efflux proteins (OEP)"/>
    <property type="match status" value="1"/>
</dbReference>
<dbReference type="NCBIfam" id="TIGR01845">
    <property type="entry name" value="outer_NodT"/>
    <property type="match status" value="1"/>
</dbReference>
<evidence type="ECO:0000256" key="3">
    <source>
        <dbReference type="SAM" id="Coils"/>
    </source>
</evidence>
<accession>A0A9E5MP65</accession>
<keyword evidence="2" id="KW-0564">Palmitate</keyword>
<dbReference type="GO" id="GO:0009279">
    <property type="term" value="C:cell outer membrane"/>
    <property type="evidence" value="ECO:0007669"/>
    <property type="project" value="UniProtKB-SubCell"/>
</dbReference>
<evidence type="ECO:0000313" key="4">
    <source>
        <dbReference type="EMBL" id="NHO67840.1"/>
    </source>
</evidence>
<dbReference type="RefSeq" id="WP_167191261.1">
    <property type="nucleotide sequence ID" value="NZ_JAAONZ010000020.1"/>
</dbReference>
<organism evidence="4 5">
    <name type="scientific">Pseudomaricurvus hydrocarbonicus</name>
    <dbReference type="NCBI Taxonomy" id="1470433"/>
    <lineage>
        <taxon>Bacteria</taxon>
        <taxon>Pseudomonadati</taxon>
        <taxon>Pseudomonadota</taxon>
        <taxon>Gammaproteobacteria</taxon>
        <taxon>Cellvibrionales</taxon>
        <taxon>Cellvibrionaceae</taxon>
        <taxon>Pseudomaricurvus</taxon>
    </lineage>
</organism>
<reference evidence="4" key="1">
    <citation type="submission" date="2020-03" db="EMBL/GenBank/DDBJ databases">
        <authorList>
            <person name="Guo F."/>
        </authorList>
    </citation>
    <scope>NUCLEOTIDE SEQUENCE</scope>
    <source>
        <strain evidence="4">JCM 30134</strain>
    </source>
</reference>
<protein>
    <submittedName>
        <fullName evidence="4">TolC family protein</fullName>
    </submittedName>
</protein>
<dbReference type="InterPro" id="IPR003423">
    <property type="entry name" value="OMP_efflux"/>
</dbReference>
<dbReference type="PANTHER" id="PTHR30203">
    <property type="entry name" value="OUTER MEMBRANE CATION EFFLUX PROTEIN"/>
    <property type="match status" value="1"/>
</dbReference>
<dbReference type="Proteomes" id="UP000787472">
    <property type="component" value="Unassembled WGS sequence"/>
</dbReference>
<feature type="coiled-coil region" evidence="3">
    <location>
        <begin position="171"/>
        <end position="236"/>
    </location>
</feature>
<dbReference type="Gene3D" id="1.20.1600.10">
    <property type="entry name" value="Outer membrane efflux proteins (OEP)"/>
    <property type="match status" value="1"/>
</dbReference>
<gene>
    <name evidence="4" type="ORF">G8770_20025</name>
</gene>
<evidence type="ECO:0000256" key="2">
    <source>
        <dbReference type="RuleBase" id="RU362097"/>
    </source>
</evidence>
<keyword evidence="2" id="KW-1134">Transmembrane beta strand</keyword>
<keyword evidence="2" id="KW-0449">Lipoprotein</keyword>
<name>A0A9E5MP65_9GAMM</name>
<dbReference type="SUPFAM" id="SSF56954">
    <property type="entry name" value="Outer membrane efflux proteins (OEP)"/>
    <property type="match status" value="1"/>
</dbReference>
<dbReference type="PANTHER" id="PTHR30203:SF29">
    <property type="entry name" value="PROTEIN CYAE"/>
    <property type="match status" value="1"/>
</dbReference>
<comment type="subcellular location">
    <subcellularLocation>
        <location evidence="2">Cell outer membrane</location>
        <topology evidence="2">Lipid-anchor</topology>
    </subcellularLocation>
</comment>
<comment type="similarity">
    <text evidence="1 2">Belongs to the outer membrane factor (OMF) (TC 1.B.17) family.</text>
</comment>
<feature type="chain" id="PRO_5039746837" evidence="2">
    <location>
        <begin position="26"/>
        <end position="451"/>
    </location>
</feature>
<evidence type="ECO:0000313" key="5">
    <source>
        <dbReference type="Proteomes" id="UP000787472"/>
    </source>
</evidence>
<dbReference type="EMBL" id="JAAONZ010000020">
    <property type="protein sequence ID" value="NHO67840.1"/>
    <property type="molecule type" value="Genomic_DNA"/>
</dbReference>
<dbReference type="AlphaFoldDB" id="A0A9E5MP65"/>
<keyword evidence="5" id="KW-1185">Reference proteome</keyword>
<dbReference type="GO" id="GO:0015562">
    <property type="term" value="F:efflux transmembrane transporter activity"/>
    <property type="evidence" value="ECO:0007669"/>
    <property type="project" value="InterPro"/>
</dbReference>
<keyword evidence="3" id="KW-0175">Coiled coil</keyword>
<keyword evidence="2" id="KW-0812">Transmembrane</keyword>
<sequence length="451" mass="49636">MKYLRRLTPVIVLGSLLLGGCSSLGGETGYAAQAEQQRQIQQWSQLDNSQAVMELTDLLHSPELEFLIDEALQANPSLQQTLLSLNILQAQYRQSRSEQLPSVNAGVDASKSEDQEALYTGSASISWELDLWLKVANQTSAAAKDVAEQQALYQSARDTLVAEVMKGWLQLTNLQHTVRIEEQRVEVLTKNEQLIVQRYRSGLGSLEDLDSARSTAASARANLESTRESLAQQQRALNVLLGRSQGAAVIASDYPDVLVPLADLPQQTLQRRPDLKAAWLAIEADDFRTQVAYKNMLPSISLQASLEDSVGSLSQALLKDPVWALLSQLTAPLFQGGALKAAAEAAELTTAQSYQAYRETLFSAVQEVEDAIGLERSLNRQLHYTQAAVDSARRNLNQYQSKYRSGLATMLDLLLVQQQAYDLEAQLDNLTYQFLSNRITLGLALGLGVNT</sequence>
<proteinExistence type="inferred from homology"/>
<feature type="signal peptide" evidence="2">
    <location>
        <begin position="1"/>
        <end position="25"/>
    </location>
</feature>
<evidence type="ECO:0000256" key="1">
    <source>
        <dbReference type="ARBA" id="ARBA00007613"/>
    </source>
</evidence>
<keyword evidence="2" id="KW-0732">Signal</keyword>
<dbReference type="Pfam" id="PF02321">
    <property type="entry name" value="OEP"/>
    <property type="match status" value="2"/>
</dbReference>
<comment type="caution">
    <text evidence="4">The sequence shown here is derived from an EMBL/GenBank/DDBJ whole genome shotgun (WGS) entry which is preliminary data.</text>
</comment>
<dbReference type="InterPro" id="IPR010131">
    <property type="entry name" value="MdtP/NodT-like"/>
</dbReference>
<dbReference type="PROSITE" id="PS51257">
    <property type="entry name" value="PROKAR_LIPOPROTEIN"/>
    <property type="match status" value="1"/>
</dbReference>
<keyword evidence="2" id="KW-0472">Membrane</keyword>